<evidence type="ECO:0000256" key="1">
    <source>
        <dbReference type="SAM" id="MobiDB-lite"/>
    </source>
</evidence>
<dbReference type="EMBL" id="CAJRGZ010000019">
    <property type="protein sequence ID" value="CAG5158502.1"/>
    <property type="molecule type" value="Genomic_DNA"/>
</dbReference>
<proteinExistence type="predicted"/>
<evidence type="ECO:0008006" key="4">
    <source>
        <dbReference type="Google" id="ProtNLM"/>
    </source>
</evidence>
<organism evidence="2 3">
    <name type="scientific">Alternaria atra</name>
    <dbReference type="NCBI Taxonomy" id="119953"/>
    <lineage>
        <taxon>Eukaryota</taxon>
        <taxon>Fungi</taxon>
        <taxon>Dikarya</taxon>
        <taxon>Ascomycota</taxon>
        <taxon>Pezizomycotina</taxon>
        <taxon>Dothideomycetes</taxon>
        <taxon>Pleosporomycetidae</taxon>
        <taxon>Pleosporales</taxon>
        <taxon>Pleosporineae</taxon>
        <taxon>Pleosporaceae</taxon>
        <taxon>Alternaria</taxon>
        <taxon>Alternaria sect. Ulocladioides</taxon>
    </lineage>
</organism>
<keyword evidence="3" id="KW-1185">Reference proteome</keyword>
<dbReference type="AlphaFoldDB" id="A0A8J2HZS8"/>
<feature type="compositionally biased region" description="Polar residues" evidence="1">
    <location>
        <begin position="350"/>
        <end position="387"/>
    </location>
</feature>
<feature type="compositionally biased region" description="Low complexity" evidence="1">
    <location>
        <begin position="259"/>
        <end position="285"/>
    </location>
</feature>
<feature type="region of interest" description="Disordered" evidence="1">
    <location>
        <begin position="324"/>
        <end position="483"/>
    </location>
</feature>
<gene>
    <name evidence="2" type="ORF">ALTATR162_LOCUS5112</name>
</gene>
<dbReference type="Proteomes" id="UP000676310">
    <property type="component" value="Unassembled WGS sequence"/>
</dbReference>
<dbReference type="RefSeq" id="XP_043168664.1">
    <property type="nucleotide sequence ID" value="XM_043312729.1"/>
</dbReference>
<dbReference type="GeneID" id="67016855"/>
<sequence>MEPISLALGIIGLPAAFSVIVKELRKTVKSIRYAKRELQALDEEIDLFAGSYDDFLDTCDEASLSTKGTQDIKRHLISWTGKVMEGFDDLLSKVQALARDPDYDHSAIEVFTAHYRWIMSKSTLKYLRASLNVARQSMIAFTNIRVLGKLNEELAYLRSALSSAERQQIELRHGMTMEERIEIVQKKTCNRRTQRHKIDTRLKEVVKEIKVYKAKDIDQNLVPQREPLLQFQRSVDRYVDHIVFQDRSDRRARRVHGNSSVVTSRSITTTRTESTQPSAIPSLAPESPPTSPEPSIADPDIEIQPDKEEAISILNSCQRCSGTCTKTEDHNTSIRQPPPDPRSHTMGYIPSTTPGPFSMQANEITGSSASSRPWMSRVYQTLPSSSEEIPASDSDPNTHQLHPPQPGVEPADEAREIPHIDLATPEGDEDDFQDGAPEESTSTEEEARGSRTNIWKATGGFEGDMPKGLRIRRQRSRSPQDFW</sequence>
<protein>
    <recommendedName>
        <fullName evidence="4">Fungal N-terminal domain-containing protein</fullName>
    </recommendedName>
</protein>
<feature type="compositionally biased region" description="Acidic residues" evidence="1">
    <location>
        <begin position="426"/>
        <end position="444"/>
    </location>
</feature>
<name>A0A8J2HZS8_9PLEO</name>
<feature type="region of interest" description="Disordered" evidence="1">
    <location>
        <begin position="252"/>
        <end position="300"/>
    </location>
</feature>
<evidence type="ECO:0000313" key="2">
    <source>
        <dbReference type="EMBL" id="CAG5158502.1"/>
    </source>
</evidence>
<evidence type="ECO:0000313" key="3">
    <source>
        <dbReference type="Proteomes" id="UP000676310"/>
    </source>
</evidence>
<dbReference type="OrthoDB" id="3795238at2759"/>
<reference evidence="2" key="1">
    <citation type="submission" date="2021-05" db="EMBL/GenBank/DDBJ databases">
        <authorList>
            <person name="Stam R."/>
        </authorList>
    </citation>
    <scope>NUCLEOTIDE SEQUENCE</scope>
    <source>
        <strain evidence="2">CS162</strain>
    </source>
</reference>
<comment type="caution">
    <text evidence="2">The sequence shown here is derived from an EMBL/GenBank/DDBJ whole genome shotgun (WGS) entry which is preliminary data.</text>
</comment>
<accession>A0A8J2HZS8</accession>